<dbReference type="EMBL" id="LGTL01000006">
    <property type="protein sequence ID" value="KPA81388.1"/>
    <property type="molecule type" value="Genomic_DNA"/>
</dbReference>
<dbReference type="Pfam" id="PF01974">
    <property type="entry name" value="tRNA_int_endo"/>
    <property type="match status" value="1"/>
</dbReference>
<dbReference type="RefSeq" id="XP_015659827.1">
    <property type="nucleotide sequence ID" value="XM_015801207.1"/>
</dbReference>
<organism evidence="2 3">
    <name type="scientific">Leptomonas pyrrhocoris</name>
    <name type="common">Firebug parasite</name>
    <dbReference type="NCBI Taxonomy" id="157538"/>
    <lineage>
        <taxon>Eukaryota</taxon>
        <taxon>Discoba</taxon>
        <taxon>Euglenozoa</taxon>
        <taxon>Kinetoplastea</taxon>
        <taxon>Metakinetoplastina</taxon>
        <taxon>Trypanosomatida</taxon>
        <taxon>Trypanosomatidae</taxon>
        <taxon>Leishmaniinae</taxon>
        <taxon>Leptomonas</taxon>
    </lineage>
</organism>
<dbReference type="AlphaFoldDB" id="A0A0N0DW67"/>
<dbReference type="GeneID" id="26904058"/>
<proteinExistence type="predicted"/>
<gene>
    <name evidence="2" type="ORF">ABB37_03767</name>
</gene>
<protein>
    <recommendedName>
        <fullName evidence="1">tRNA intron endonuclease catalytic domain-containing protein</fullName>
    </recommendedName>
</protein>
<dbReference type="Proteomes" id="UP000037923">
    <property type="component" value="Unassembled WGS sequence"/>
</dbReference>
<reference evidence="2 3" key="1">
    <citation type="submission" date="2015-07" db="EMBL/GenBank/DDBJ databases">
        <title>High-quality genome of monoxenous trypanosomatid Leptomonas pyrrhocoris.</title>
        <authorList>
            <person name="Flegontov P."/>
            <person name="Butenko A."/>
            <person name="Firsov S."/>
            <person name="Vlcek C."/>
            <person name="Logacheva M.D."/>
            <person name="Field M."/>
            <person name="Filatov D."/>
            <person name="Flegontova O."/>
            <person name="Gerasimov E."/>
            <person name="Jackson A.P."/>
            <person name="Kelly S."/>
            <person name="Opperdoes F."/>
            <person name="O'Reilly A."/>
            <person name="Votypka J."/>
            <person name="Yurchenko V."/>
            <person name="Lukes J."/>
        </authorList>
    </citation>
    <scope>NUCLEOTIDE SEQUENCE [LARGE SCALE GENOMIC DNA]</scope>
    <source>
        <strain evidence="2">H10</strain>
    </source>
</reference>
<name>A0A0N0DW67_LEPPY</name>
<evidence type="ECO:0000259" key="1">
    <source>
        <dbReference type="Pfam" id="PF01974"/>
    </source>
</evidence>
<comment type="caution">
    <text evidence="2">The sequence shown here is derived from an EMBL/GenBank/DDBJ whole genome shotgun (WGS) entry which is preliminary data.</text>
</comment>
<accession>A0A0N0DW67</accession>
<dbReference type="GO" id="GO:0006388">
    <property type="term" value="P:tRNA splicing, via endonucleolytic cleavage and ligation"/>
    <property type="evidence" value="ECO:0007669"/>
    <property type="project" value="InterPro"/>
</dbReference>
<feature type="domain" description="tRNA intron endonuclease catalytic" evidence="1">
    <location>
        <begin position="90"/>
        <end position="161"/>
    </location>
</feature>
<keyword evidence="3" id="KW-1185">Reference proteome</keyword>
<dbReference type="SUPFAM" id="SSF53032">
    <property type="entry name" value="tRNA-intron endonuclease catalytic domain-like"/>
    <property type="match status" value="1"/>
</dbReference>
<dbReference type="OrthoDB" id="257112at2759"/>
<dbReference type="InterPro" id="IPR006677">
    <property type="entry name" value="tRNA_intron_Endonuc_cat-like"/>
</dbReference>
<evidence type="ECO:0000313" key="2">
    <source>
        <dbReference type="EMBL" id="KPA81388.1"/>
    </source>
</evidence>
<sequence>MLLTIVGTNGPLFVFRKSTETADFLSSHYPQFAKRSLGWQLSVEEVYCLQSRQDSCAEAGPGKAPDFAVSFEAASAVEQYTALRKAYASDCFIYSELTLRHGYKLRHGSSFGASYIGYRDLNEHGECLFFTGPLTALEQVRAVRTAHSVGKEAVMVLVVAEEAGVTLTRLGGGRAAPEVAHRRKIRRKE</sequence>
<dbReference type="InterPro" id="IPR036167">
    <property type="entry name" value="tRNA_intron_Endo_cat-like_sf"/>
</dbReference>
<evidence type="ECO:0000313" key="3">
    <source>
        <dbReference type="Proteomes" id="UP000037923"/>
    </source>
</evidence>
<dbReference type="VEuPathDB" id="TriTrypDB:LpyrH10_06_1370"/>
<dbReference type="GO" id="GO:0000213">
    <property type="term" value="F:tRNA-intron lyase activity"/>
    <property type="evidence" value="ECO:0007669"/>
    <property type="project" value="InterPro"/>
</dbReference>
<dbReference type="OMA" id="HYPQFAK"/>